<dbReference type="InterPro" id="IPR016032">
    <property type="entry name" value="Sig_transdc_resp-reg_C-effctor"/>
</dbReference>
<evidence type="ECO:0000259" key="4">
    <source>
        <dbReference type="PROSITE" id="PS51755"/>
    </source>
</evidence>
<feature type="domain" description="OmpR/PhoB-type" evidence="4">
    <location>
        <begin position="2"/>
        <end position="106"/>
    </location>
</feature>
<dbReference type="AlphaFoldDB" id="A0A443IE80"/>
<comment type="caution">
    <text evidence="5">The sequence shown here is derived from an EMBL/GenBank/DDBJ whole genome shotgun (WGS) entry which is preliminary data.</text>
</comment>
<name>A0A443IE80_9GAMM</name>
<reference evidence="5 6" key="1">
    <citation type="submission" date="2014-04" db="EMBL/GenBank/DDBJ databases">
        <title>Draft genome sequence of Pantoea beijingensis strain LMG 27579, an emerging pathogen to Pleurotus eryngii with potential industrial application.</title>
        <authorList>
            <person name="Xu F."/>
            <person name="Liu Y."/>
            <person name="Wang S."/>
            <person name="Yin Y."/>
            <person name="Ma Y."/>
            <person name="Zhao S."/>
            <person name="Rong C."/>
        </authorList>
    </citation>
    <scope>NUCLEOTIDE SEQUENCE [LARGE SCALE GENOMIC DNA]</scope>
    <source>
        <strain evidence="5 6">LMG 27579</strain>
    </source>
</reference>
<keyword evidence="1 2" id="KW-0238">DNA-binding</keyword>
<gene>
    <name evidence="5" type="ORF">ED28_08235</name>
</gene>
<organism evidence="5 6">
    <name type="scientific">[Pantoea] beijingensis</name>
    <dbReference type="NCBI Taxonomy" id="1324864"/>
    <lineage>
        <taxon>Bacteria</taxon>
        <taxon>Pseudomonadati</taxon>
        <taxon>Pseudomonadota</taxon>
        <taxon>Gammaproteobacteria</taxon>
        <taxon>Enterobacterales</taxon>
        <taxon>Erwiniaceae</taxon>
        <taxon>Erwinia</taxon>
    </lineage>
</organism>
<dbReference type="RefSeq" id="WP_128176928.1">
    <property type="nucleotide sequence ID" value="NZ_CP071409.1"/>
</dbReference>
<dbReference type="GO" id="GO:0000160">
    <property type="term" value="P:phosphorelay signal transduction system"/>
    <property type="evidence" value="ECO:0007669"/>
    <property type="project" value="InterPro"/>
</dbReference>
<dbReference type="SMART" id="SM00862">
    <property type="entry name" value="Trans_reg_C"/>
    <property type="match status" value="1"/>
</dbReference>
<dbReference type="InterPro" id="IPR001867">
    <property type="entry name" value="OmpR/PhoB-type_DNA-bd"/>
</dbReference>
<dbReference type="GO" id="GO:0006355">
    <property type="term" value="P:regulation of DNA-templated transcription"/>
    <property type="evidence" value="ECO:0007669"/>
    <property type="project" value="InterPro"/>
</dbReference>
<keyword evidence="3" id="KW-0472">Membrane</keyword>
<keyword evidence="6" id="KW-1185">Reference proteome</keyword>
<proteinExistence type="predicted"/>
<dbReference type="InterPro" id="IPR036388">
    <property type="entry name" value="WH-like_DNA-bd_sf"/>
</dbReference>
<keyword evidence="3" id="KW-1133">Transmembrane helix</keyword>
<evidence type="ECO:0000313" key="5">
    <source>
        <dbReference type="EMBL" id="RWR02359.1"/>
    </source>
</evidence>
<evidence type="ECO:0000256" key="2">
    <source>
        <dbReference type="PROSITE-ProRule" id="PRU01091"/>
    </source>
</evidence>
<evidence type="ECO:0000256" key="1">
    <source>
        <dbReference type="ARBA" id="ARBA00023125"/>
    </source>
</evidence>
<feature type="transmembrane region" description="Helical" evidence="3">
    <location>
        <begin position="179"/>
        <end position="197"/>
    </location>
</feature>
<dbReference type="Gene3D" id="1.10.10.10">
    <property type="entry name" value="Winged helix-like DNA-binding domain superfamily/Winged helix DNA-binding domain"/>
    <property type="match status" value="1"/>
</dbReference>
<dbReference type="Proteomes" id="UP000288794">
    <property type="component" value="Unassembled WGS sequence"/>
</dbReference>
<sequence length="198" mass="22518">MHNYYIINETVEFHPVTSTLRDIHHPDIVVTLNSPAGRCLLLLINRIGTVVTRHELMDTVWKKSGIKVTPNAYYQNISILRKGLKRIGLGEEIIVTLPRIGLTLATGTRIRKRVFEAAVDCDHEKSYHAAISDLSAEKLSENHLQPNVEKIPVLAIKKEKRVPGFFSLTRGAKEQRHPIRYVLFCFLFILVAVVIVFL</sequence>
<dbReference type="Pfam" id="PF00486">
    <property type="entry name" value="Trans_reg_C"/>
    <property type="match status" value="1"/>
</dbReference>
<evidence type="ECO:0000313" key="6">
    <source>
        <dbReference type="Proteomes" id="UP000288794"/>
    </source>
</evidence>
<dbReference type="SUPFAM" id="SSF46894">
    <property type="entry name" value="C-terminal effector domain of the bipartite response regulators"/>
    <property type="match status" value="1"/>
</dbReference>
<evidence type="ECO:0000256" key="3">
    <source>
        <dbReference type="SAM" id="Phobius"/>
    </source>
</evidence>
<accession>A0A443IE80</accession>
<protein>
    <recommendedName>
        <fullName evidence="4">OmpR/PhoB-type domain-containing protein</fullName>
    </recommendedName>
</protein>
<dbReference type="PROSITE" id="PS51755">
    <property type="entry name" value="OMPR_PHOB"/>
    <property type="match status" value="1"/>
</dbReference>
<dbReference type="EMBL" id="JMEE01000023">
    <property type="protein sequence ID" value="RWR02359.1"/>
    <property type="molecule type" value="Genomic_DNA"/>
</dbReference>
<feature type="DNA-binding region" description="OmpR/PhoB-type" evidence="2">
    <location>
        <begin position="2"/>
        <end position="106"/>
    </location>
</feature>
<dbReference type="GO" id="GO:0003677">
    <property type="term" value="F:DNA binding"/>
    <property type="evidence" value="ECO:0007669"/>
    <property type="project" value="UniProtKB-UniRule"/>
</dbReference>
<keyword evidence="3" id="KW-0812">Transmembrane</keyword>